<feature type="coiled-coil region" evidence="1">
    <location>
        <begin position="312"/>
        <end position="379"/>
    </location>
</feature>
<keyword evidence="1" id="KW-0175">Coiled coil</keyword>
<proteinExistence type="predicted"/>
<dbReference type="PANTHER" id="PTHR22091:SF1">
    <property type="entry name" value="COILED-COIL DOMAIN-CONTAINING PROTEIN 77"/>
    <property type="match status" value="1"/>
</dbReference>
<dbReference type="AlphaFoldDB" id="A0AAD5SLM4"/>
<feature type="compositionally biased region" description="Basic and acidic residues" evidence="2">
    <location>
        <begin position="140"/>
        <end position="155"/>
    </location>
</feature>
<protein>
    <submittedName>
        <fullName evidence="3">Coiled-coil domain-containing protein 77</fullName>
    </submittedName>
</protein>
<feature type="compositionally biased region" description="Polar residues" evidence="2">
    <location>
        <begin position="186"/>
        <end position="195"/>
    </location>
</feature>
<evidence type="ECO:0000256" key="1">
    <source>
        <dbReference type="SAM" id="Coils"/>
    </source>
</evidence>
<name>A0AAD5SLM4_9FUNG</name>
<evidence type="ECO:0000313" key="3">
    <source>
        <dbReference type="EMBL" id="KAJ3057258.1"/>
    </source>
</evidence>
<sequence length="508" mass="58463">MLISTDTTLRSLPLSEDLLLYYRDKLDQCQQHYEDAINQIAILKLPHEDVHKTAWESHKRAREITELQTALSDAQLAVFEERKEVLRLKAENDEMRVQELRDRKKINYLLSIGGVTEEETTYFRDKLNKRLVRSPSAERGFAHHTENENQRRDASNRTTMGSKQTSSASLLEANSRKSYSRPALSRPQTTSSQQPGRADTKPFVLATTASSTQLSTSEATKTINLLNTTLQTTQLRLVALQTQLEEQRVHYESIIDHLMKDRKARMEEERVRHEHEAERIGNLMDKVHRMRALCRENTRELLHTKKTALANEKNLIEQKTQMSIQLSEIQKELSSEKSRQEQAEQTIETRITKRQESLISELRLQINKSEEEMKKLKVTRSGFVEGATIRIPSIHDPQGALATANQSNKKTVDHLKSRLSATASSYQSLKRRRDYEIEGFTNDILMLRKQLKTLEKTILKINPLEDKELLLLNLARETGERVAKISTGLHGLKAKVHATEDEIRSIAF</sequence>
<accession>A0AAD5SLM4</accession>
<keyword evidence="4" id="KW-1185">Reference proteome</keyword>
<reference evidence="3" key="1">
    <citation type="submission" date="2020-05" db="EMBL/GenBank/DDBJ databases">
        <title>Phylogenomic resolution of chytrid fungi.</title>
        <authorList>
            <person name="Stajich J.E."/>
            <person name="Amses K."/>
            <person name="Simmons R."/>
            <person name="Seto K."/>
            <person name="Myers J."/>
            <person name="Bonds A."/>
            <person name="Quandt C.A."/>
            <person name="Barry K."/>
            <person name="Liu P."/>
            <person name="Grigoriev I."/>
            <person name="Longcore J.E."/>
            <person name="James T.Y."/>
        </authorList>
    </citation>
    <scope>NUCLEOTIDE SEQUENCE</scope>
    <source>
        <strain evidence="3">JEL0318</strain>
    </source>
</reference>
<evidence type="ECO:0000313" key="4">
    <source>
        <dbReference type="Proteomes" id="UP001212841"/>
    </source>
</evidence>
<dbReference type="InterPro" id="IPR037696">
    <property type="entry name" value="CCDC77"/>
</dbReference>
<feature type="compositionally biased region" description="Polar residues" evidence="2">
    <location>
        <begin position="156"/>
        <end position="169"/>
    </location>
</feature>
<organism evidence="3 4">
    <name type="scientific">Rhizophlyctis rosea</name>
    <dbReference type="NCBI Taxonomy" id="64517"/>
    <lineage>
        <taxon>Eukaryota</taxon>
        <taxon>Fungi</taxon>
        <taxon>Fungi incertae sedis</taxon>
        <taxon>Chytridiomycota</taxon>
        <taxon>Chytridiomycota incertae sedis</taxon>
        <taxon>Chytridiomycetes</taxon>
        <taxon>Rhizophlyctidales</taxon>
        <taxon>Rhizophlyctidaceae</taxon>
        <taxon>Rhizophlyctis</taxon>
    </lineage>
</organism>
<dbReference type="Proteomes" id="UP001212841">
    <property type="component" value="Unassembled WGS sequence"/>
</dbReference>
<gene>
    <name evidence="3" type="primary">CCDC77</name>
    <name evidence="3" type="ORF">HK097_009917</name>
</gene>
<dbReference type="PANTHER" id="PTHR22091">
    <property type="entry name" value="COILED-COIL DOMAIN-CONTAINING PROTEIN 77"/>
    <property type="match status" value="1"/>
</dbReference>
<feature type="region of interest" description="Disordered" evidence="2">
    <location>
        <begin position="134"/>
        <end position="199"/>
    </location>
</feature>
<evidence type="ECO:0000256" key="2">
    <source>
        <dbReference type="SAM" id="MobiDB-lite"/>
    </source>
</evidence>
<comment type="caution">
    <text evidence="3">The sequence shown here is derived from an EMBL/GenBank/DDBJ whole genome shotgun (WGS) entry which is preliminary data.</text>
</comment>
<dbReference type="EMBL" id="JADGJD010000007">
    <property type="protein sequence ID" value="KAJ3057258.1"/>
    <property type="molecule type" value="Genomic_DNA"/>
</dbReference>